<dbReference type="Pfam" id="PF13672">
    <property type="entry name" value="PP2C_2"/>
    <property type="match status" value="1"/>
</dbReference>
<organism evidence="2 3">
    <name type="scientific">Bradyrhizobium yuanmingense</name>
    <dbReference type="NCBI Taxonomy" id="108015"/>
    <lineage>
        <taxon>Bacteria</taxon>
        <taxon>Pseudomonadati</taxon>
        <taxon>Pseudomonadota</taxon>
        <taxon>Alphaproteobacteria</taxon>
        <taxon>Hyphomicrobiales</taxon>
        <taxon>Nitrobacteraceae</taxon>
        <taxon>Bradyrhizobium</taxon>
    </lineage>
</organism>
<evidence type="ECO:0000313" key="3">
    <source>
        <dbReference type="Proteomes" id="UP001565474"/>
    </source>
</evidence>
<proteinExistence type="predicted"/>
<evidence type="ECO:0000259" key="1">
    <source>
        <dbReference type="Pfam" id="PF13672"/>
    </source>
</evidence>
<protein>
    <recommendedName>
        <fullName evidence="1">PPM-type phosphatase domain-containing protein</fullName>
    </recommendedName>
</protein>
<dbReference type="RefSeq" id="WP_370091004.1">
    <property type="nucleotide sequence ID" value="NZ_JBGBZN010000002.1"/>
</dbReference>
<reference evidence="2 3" key="1">
    <citation type="submission" date="2024-07" db="EMBL/GenBank/DDBJ databases">
        <title>Genomic Encyclopedia of Type Strains, Phase V (KMG-V): Genome sequencing to study the core and pangenomes of soil and plant-associated prokaryotes.</title>
        <authorList>
            <person name="Whitman W."/>
        </authorList>
    </citation>
    <scope>NUCLEOTIDE SEQUENCE [LARGE SCALE GENOMIC DNA]</scope>
    <source>
        <strain evidence="2 3">USDA 222</strain>
    </source>
</reference>
<comment type="caution">
    <text evidence="2">The sequence shown here is derived from an EMBL/GenBank/DDBJ whole genome shotgun (WGS) entry which is preliminary data.</text>
</comment>
<evidence type="ECO:0000313" key="2">
    <source>
        <dbReference type="EMBL" id="MEY9470841.1"/>
    </source>
</evidence>
<dbReference type="Proteomes" id="UP001565474">
    <property type="component" value="Unassembled WGS sequence"/>
</dbReference>
<dbReference type="Gene3D" id="3.60.40.10">
    <property type="entry name" value="PPM-type phosphatase domain"/>
    <property type="match status" value="1"/>
</dbReference>
<name>A0ABV4GH62_9BRAD</name>
<accession>A0ABV4GH62</accession>
<sequence length="274" mass="29474">MNEAIPSSLARLQSVAIGRFKIVGASVPGGRSLASKTPCQDHFTFAFGEGWVVAVASDGAGSAIRAADGSRIVSQEICRAVKEQLSGDVDYLHVDFFTQMEGAVICGIERARTQCLTEAGQDGNLEDFHATVVGAVLTVEVGLIFHIGDGAASAHRLLADAIDTVAFSPPENGEYLNETFFFTEDDWKKHLRCTSIDGSPEEVWLMTDGAYFCVVQRNTLSLSPATAHTIGQLVFDRNNQAEAKMLAAILSGQEANAKNDDDKTILIIRKHPSE</sequence>
<dbReference type="EMBL" id="JBGBZN010000002">
    <property type="protein sequence ID" value="MEY9470841.1"/>
    <property type="molecule type" value="Genomic_DNA"/>
</dbReference>
<dbReference type="InterPro" id="IPR036457">
    <property type="entry name" value="PPM-type-like_dom_sf"/>
</dbReference>
<feature type="domain" description="PPM-type phosphatase" evidence="1">
    <location>
        <begin position="32"/>
        <end position="250"/>
    </location>
</feature>
<keyword evidence="3" id="KW-1185">Reference proteome</keyword>
<gene>
    <name evidence="2" type="ORF">ABH992_003240</name>
</gene>
<dbReference type="InterPro" id="IPR001932">
    <property type="entry name" value="PPM-type_phosphatase-like_dom"/>
</dbReference>
<dbReference type="SUPFAM" id="SSF81606">
    <property type="entry name" value="PP2C-like"/>
    <property type="match status" value="1"/>
</dbReference>